<evidence type="ECO:0000313" key="3">
    <source>
        <dbReference type="Proteomes" id="UP000054166"/>
    </source>
</evidence>
<protein>
    <recommendedName>
        <fullName evidence="1">Ribonuclease H1 N-terminal domain-containing protein</fullName>
    </recommendedName>
</protein>
<reference evidence="3" key="2">
    <citation type="submission" date="2015-01" db="EMBL/GenBank/DDBJ databases">
        <title>Evolutionary Origins and Diversification of the Mycorrhizal Mutualists.</title>
        <authorList>
            <consortium name="DOE Joint Genome Institute"/>
            <consortium name="Mycorrhizal Genomics Consortium"/>
            <person name="Kohler A."/>
            <person name="Kuo A."/>
            <person name="Nagy L.G."/>
            <person name="Floudas D."/>
            <person name="Copeland A."/>
            <person name="Barry K.W."/>
            <person name="Cichocki N."/>
            <person name="Veneault-Fourrey C."/>
            <person name="LaButti K."/>
            <person name="Lindquist E.A."/>
            <person name="Lipzen A."/>
            <person name="Lundell T."/>
            <person name="Morin E."/>
            <person name="Murat C."/>
            <person name="Riley R."/>
            <person name="Ohm R."/>
            <person name="Sun H."/>
            <person name="Tunlid A."/>
            <person name="Henrissat B."/>
            <person name="Grigoriev I.V."/>
            <person name="Hibbett D.S."/>
            <person name="Martin F."/>
        </authorList>
    </citation>
    <scope>NUCLEOTIDE SEQUENCE [LARGE SCALE GENOMIC DNA]</scope>
    <source>
        <strain evidence="3">F 1598</strain>
    </source>
</reference>
<dbReference type="AlphaFoldDB" id="A0A0C3G676"/>
<dbReference type="SUPFAM" id="SSF55658">
    <property type="entry name" value="L9 N-domain-like"/>
    <property type="match status" value="2"/>
</dbReference>
<dbReference type="InterPro" id="IPR011320">
    <property type="entry name" value="RNase_H1_N"/>
</dbReference>
<name>A0A0C3G676_PILCF</name>
<dbReference type="InParanoid" id="A0A0C3G676"/>
<dbReference type="InterPro" id="IPR037056">
    <property type="entry name" value="RNase_H1_N_sf"/>
</dbReference>
<proteinExistence type="predicted"/>
<evidence type="ECO:0000313" key="2">
    <source>
        <dbReference type="EMBL" id="KIM87299.1"/>
    </source>
</evidence>
<dbReference type="Proteomes" id="UP000054166">
    <property type="component" value="Unassembled WGS sequence"/>
</dbReference>
<feature type="domain" description="Ribonuclease H1 N-terminal" evidence="1">
    <location>
        <begin position="24"/>
        <end position="48"/>
    </location>
</feature>
<organism evidence="2 3">
    <name type="scientific">Piloderma croceum (strain F 1598)</name>
    <dbReference type="NCBI Taxonomy" id="765440"/>
    <lineage>
        <taxon>Eukaryota</taxon>
        <taxon>Fungi</taxon>
        <taxon>Dikarya</taxon>
        <taxon>Basidiomycota</taxon>
        <taxon>Agaricomycotina</taxon>
        <taxon>Agaricomycetes</taxon>
        <taxon>Agaricomycetidae</taxon>
        <taxon>Atheliales</taxon>
        <taxon>Atheliaceae</taxon>
        <taxon>Piloderma</taxon>
    </lineage>
</organism>
<dbReference type="InterPro" id="IPR009027">
    <property type="entry name" value="Ribosomal_bL9/RNase_H1_N"/>
</dbReference>
<dbReference type="Pfam" id="PF01693">
    <property type="entry name" value="Cauli_VI"/>
    <property type="match status" value="2"/>
</dbReference>
<dbReference type="HOGENOM" id="CLU_1611419_0_0_1"/>
<dbReference type="EMBL" id="KN832979">
    <property type="protein sequence ID" value="KIM87299.1"/>
    <property type="molecule type" value="Genomic_DNA"/>
</dbReference>
<sequence>MQLTTQNTLLYVDPPSEEQVGRRYVVTKGIIPGIYTTWSDYQQQIFRVPFSDGISMCTPEMAWQYYERERQAGNVCALTPPSAQPSLDALVEPVLSPAKTSQEATNPFVNTSVLSSVSLIKPFPDGCDIFVVYRGRVPGIHYGWNECRKYIYDCDEVTVKAYSSITTAISEFAEAQLNGRVQWLD</sequence>
<feature type="domain" description="Ribonuclease H1 N-terminal" evidence="1">
    <location>
        <begin position="130"/>
        <end position="168"/>
    </location>
</feature>
<dbReference type="Gene3D" id="3.40.970.10">
    <property type="entry name" value="Ribonuclease H1, N-terminal domain"/>
    <property type="match status" value="2"/>
</dbReference>
<keyword evidence="3" id="KW-1185">Reference proteome</keyword>
<evidence type="ECO:0000259" key="1">
    <source>
        <dbReference type="Pfam" id="PF01693"/>
    </source>
</evidence>
<reference evidence="2 3" key="1">
    <citation type="submission" date="2014-04" db="EMBL/GenBank/DDBJ databases">
        <authorList>
            <consortium name="DOE Joint Genome Institute"/>
            <person name="Kuo A."/>
            <person name="Tarkka M."/>
            <person name="Buscot F."/>
            <person name="Kohler A."/>
            <person name="Nagy L.G."/>
            <person name="Floudas D."/>
            <person name="Copeland A."/>
            <person name="Barry K.W."/>
            <person name="Cichocki N."/>
            <person name="Veneault-Fourrey C."/>
            <person name="LaButti K."/>
            <person name="Lindquist E.A."/>
            <person name="Lipzen A."/>
            <person name="Lundell T."/>
            <person name="Morin E."/>
            <person name="Murat C."/>
            <person name="Sun H."/>
            <person name="Tunlid A."/>
            <person name="Henrissat B."/>
            <person name="Grigoriev I.V."/>
            <person name="Hibbett D.S."/>
            <person name="Martin F."/>
            <person name="Nordberg H.P."/>
            <person name="Cantor M.N."/>
            <person name="Hua S.X."/>
        </authorList>
    </citation>
    <scope>NUCLEOTIDE SEQUENCE [LARGE SCALE GENOMIC DNA]</scope>
    <source>
        <strain evidence="2 3">F 1598</strain>
    </source>
</reference>
<dbReference type="OrthoDB" id="3312567at2759"/>
<gene>
    <name evidence="2" type="ORF">PILCRDRAFT_3799</name>
</gene>
<accession>A0A0C3G676</accession>